<feature type="compositionally biased region" description="Basic and acidic residues" evidence="2">
    <location>
        <begin position="331"/>
        <end position="342"/>
    </location>
</feature>
<sequence length="473" mass="53987">MARSKTKDHAYSYTEKTVEKITKWRNSTTEAIASPTSSSATKASAKNTMLKTTHGEPTQDTQPIVQPSEPHRFTPEDDEMIAQHWIFTPGNNKADADFHLENYEQLEQRFREIGIDVGKAQKVRKRFRYICKQTLAFSEQFNAKKMTSCNSGKITPDADLVAAVKEDYYNHGGKHFAFEPAWHVLRHHPMWMNRRPQQSEGQSNTPPRTPLNAASVSTSKHQTLITKPPVQILPRRQPQTSSEQPPDTNQCSTRSTDLTPQTQRTDSKLVRRKRPEPPCERTQSEDISTFSETRDESTDIKPSRRRQAFDEIGGEVNDSDKTKLKASRSVTADRDMENRRESTVTSHTQAEEQDIARLKIEPRRSKKVKEVLDAENGRESSVTSHAQAEEQKIARLQVEARRLEAETEHERMQLDIMEKDVSTCTDEYEKEFFLFKKRKIISSLKAQEAQPYTSTSQEKQSSPNGPAPTKSLG</sequence>
<reference evidence="4 5" key="3">
    <citation type="journal article" date="2017" name="G3 (Bethesda)">
        <title>Comparative analysis highlights variable genome content of wheat rusts and divergence of the mating loci.</title>
        <authorList>
            <person name="Cuomo C.A."/>
            <person name="Bakkeren G."/>
            <person name="Khalil H.B."/>
            <person name="Panwar V."/>
            <person name="Joly D."/>
            <person name="Linning R."/>
            <person name="Sakthikumar S."/>
            <person name="Song X."/>
            <person name="Adiconis X."/>
            <person name="Fan L."/>
            <person name="Goldberg J.M."/>
            <person name="Levin J.Z."/>
            <person name="Young S."/>
            <person name="Zeng Q."/>
            <person name="Anikster Y."/>
            <person name="Bruce M."/>
            <person name="Wang M."/>
            <person name="Yin C."/>
            <person name="McCallum B."/>
            <person name="Szabo L.J."/>
            <person name="Hulbert S."/>
            <person name="Chen X."/>
            <person name="Fellers J.P."/>
        </authorList>
    </citation>
    <scope>NUCLEOTIDE SEQUENCE</scope>
    <source>
        <strain evidence="5">Isolate 1-1 / race 1 (BBBD)</strain>
        <strain evidence="4">isolate 1-1 / race 1 (BBBD)</strain>
    </source>
</reference>
<evidence type="ECO:0000256" key="2">
    <source>
        <dbReference type="SAM" id="MobiDB-lite"/>
    </source>
</evidence>
<feature type="compositionally biased region" description="Polar residues" evidence="2">
    <location>
        <begin position="49"/>
        <end position="65"/>
    </location>
</feature>
<dbReference type="PANTHER" id="PTHR45023">
    <property type="match status" value="1"/>
</dbReference>
<dbReference type="VEuPathDB" id="FungiDB:PTTG_00464"/>
<keyword evidence="1" id="KW-0175">Coiled coil</keyword>
<feature type="compositionally biased region" description="Polar residues" evidence="2">
    <location>
        <begin position="195"/>
        <end position="225"/>
    </location>
</feature>
<keyword evidence="5" id="KW-1185">Reference proteome</keyword>
<reference evidence="3" key="2">
    <citation type="submission" date="2016-05" db="EMBL/GenBank/DDBJ databases">
        <title>Comparative analysis highlights variable genome content of wheat rusts and divergence of the mating loci.</title>
        <authorList>
            <person name="Cuomo C.A."/>
            <person name="Bakkeren G."/>
            <person name="Szabo L."/>
            <person name="Khalil H."/>
            <person name="Joly D."/>
            <person name="Goldberg J."/>
            <person name="Young S."/>
            <person name="Zeng Q."/>
            <person name="Fellers J."/>
        </authorList>
    </citation>
    <scope>NUCLEOTIDE SEQUENCE [LARGE SCALE GENOMIC DNA]</scope>
    <source>
        <strain evidence="3">1-1 BBBD Race 1</strain>
    </source>
</reference>
<feature type="coiled-coil region" evidence="1">
    <location>
        <begin position="386"/>
        <end position="420"/>
    </location>
</feature>
<feature type="compositionally biased region" description="Low complexity" evidence="2">
    <location>
        <begin position="28"/>
        <end position="48"/>
    </location>
</feature>
<evidence type="ECO:0000256" key="1">
    <source>
        <dbReference type="SAM" id="Coils"/>
    </source>
</evidence>
<dbReference type="EMBL" id="ADAS02000002">
    <property type="protein sequence ID" value="OAV99772.1"/>
    <property type="molecule type" value="Genomic_DNA"/>
</dbReference>
<protein>
    <submittedName>
        <fullName evidence="4">NAM-associated domain-containing protein</fullName>
    </submittedName>
</protein>
<evidence type="ECO:0000313" key="3">
    <source>
        <dbReference type="EMBL" id="OAV99772.1"/>
    </source>
</evidence>
<gene>
    <name evidence="3" type="ORF">PTTG_00464</name>
</gene>
<dbReference type="AlphaFoldDB" id="A0A180H5I0"/>
<feature type="region of interest" description="Disordered" evidence="2">
    <location>
        <begin position="445"/>
        <end position="473"/>
    </location>
</feature>
<name>A0A180H5I0_PUCT1</name>
<dbReference type="Proteomes" id="UP000005240">
    <property type="component" value="Unassembled WGS sequence"/>
</dbReference>
<evidence type="ECO:0000313" key="4">
    <source>
        <dbReference type="EnsemblFungi" id="PTTG_00464-t43_1-p1"/>
    </source>
</evidence>
<organism evidence="3">
    <name type="scientific">Puccinia triticina (isolate 1-1 / race 1 (BBBD))</name>
    <name type="common">Brown leaf rust fungus</name>
    <dbReference type="NCBI Taxonomy" id="630390"/>
    <lineage>
        <taxon>Eukaryota</taxon>
        <taxon>Fungi</taxon>
        <taxon>Dikarya</taxon>
        <taxon>Basidiomycota</taxon>
        <taxon>Pucciniomycotina</taxon>
        <taxon>Pucciniomycetes</taxon>
        <taxon>Pucciniales</taxon>
        <taxon>Pucciniaceae</taxon>
        <taxon>Puccinia</taxon>
    </lineage>
</organism>
<dbReference type="PANTHER" id="PTHR45023:SF4">
    <property type="entry name" value="GLYCINE-RICH PROTEIN-RELATED"/>
    <property type="match status" value="1"/>
</dbReference>
<reference evidence="4" key="4">
    <citation type="submission" date="2025-05" db="UniProtKB">
        <authorList>
            <consortium name="EnsemblFungi"/>
        </authorList>
    </citation>
    <scope>IDENTIFICATION</scope>
    <source>
        <strain evidence="4">isolate 1-1 / race 1 (BBBD)</strain>
    </source>
</reference>
<feature type="region of interest" description="Disordered" evidence="2">
    <location>
        <begin position="28"/>
        <end position="66"/>
    </location>
</feature>
<evidence type="ECO:0000313" key="5">
    <source>
        <dbReference type="Proteomes" id="UP000005240"/>
    </source>
</evidence>
<feature type="compositionally biased region" description="Polar residues" evidence="2">
    <location>
        <begin position="450"/>
        <end position="464"/>
    </location>
</feature>
<accession>A0A180H5I0</accession>
<dbReference type="EnsemblFungi" id="PTTG_00464-t43_1">
    <property type="protein sequence ID" value="PTTG_00464-t43_1-p1"/>
    <property type="gene ID" value="PTTG_00464"/>
</dbReference>
<feature type="compositionally biased region" description="Basic and acidic residues" evidence="2">
    <location>
        <begin position="265"/>
        <end position="284"/>
    </location>
</feature>
<feature type="compositionally biased region" description="Polar residues" evidence="2">
    <location>
        <begin position="237"/>
        <end position="264"/>
    </location>
</feature>
<reference evidence="3" key="1">
    <citation type="submission" date="2009-11" db="EMBL/GenBank/DDBJ databases">
        <authorList>
            <consortium name="The Broad Institute Genome Sequencing Platform"/>
            <person name="Ward D."/>
            <person name="Feldgarden M."/>
            <person name="Earl A."/>
            <person name="Young S.K."/>
            <person name="Zeng Q."/>
            <person name="Koehrsen M."/>
            <person name="Alvarado L."/>
            <person name="Berlin A."/>
            <person name="Bochicchio J."/>
            <person name="Borenstein D."/>
            <person name="Chapman S.B."/>
            <person name="Chen Z."/>
            <person name="Engels R."/>
            <person name="Freedman E."/>
            <person name="Gellesch M."/>
            <person name="Goldberg J."/>
            <person name="Griggs A."/>
            <person name="Gujja S."/>
            <person name="Heilman E."/>
            <person name="Heiman D."/>
            <person name="Hepburn T."/>
            <person name="Howarth C."/>
            <person name="Jen D."/>
            <person name="Larson L."/>
            <person name="Lewis B."/>
            <person name="Mehta T."/>
            <person name="Park D."/>
            <person name="Pearson M."/>
            <person name="Roberts A."/>
            <person name="Saif S."/>
            <person name="Shea T."/>
            <person name="Shenoy N."/>
            <person name="Sisk P."/>
            <person name="Stolte C."/>
            <person name="Sykes S."/>
            <person name="Thomson T."/>
            <person name="Walk T."/>
            <person name="White J."/>
            <person name="Yandava C."/>
            <person name="Izard J."/>
            <person name="Baranova O.V."/>
            <person name="Blanton J.M."/>
            <person name="Tanner A.C."/>
            <person name="Dewhirst F.E."/>
            <person name="Haas B."/>
            <person name="Nusbaum C."/>
            <person name="Birren B."/>
        </authorList>
    </citation>
    <scope>NUCLEOTIDE SEQUENCE [LARGE SCALE GENOMIC DNA]</scope>
    <source>
        <strain evidence="3">1-1 BBBD Race 1</strain>
    </source>
</reference>
<proteinExistence type="predicted"/>
<feature type="region of interest" description="Disordered" evidence="2">
    <location>
        <begin position="195"/>
        <end position="353"/>
    </location>
</feature>
<dbReference type="OrthoDB" id="2501157at2759"/>
<feature type="compositionally biased region" description="Basic and acidic residues" evidence="2">
    <location>
        <begin position="292"/>
        <end position="302"/>
    </location>
</feature>